<dbReference type="EMBL" id="JAWZSR010000001">
    <property type="protein sequence ID" value="MDX8044807.1"/>
    <property type="molecule type" value="Genomic_DNA"/>
</dbReference>
<keyword evidence="1" id="KW-0238">DNA-binding</keyword>
<evidence type="ECO:0000313" key="2">
    <source>
        <dbReference type="Proteomes" id="UP001277972"/>
    </source>
</evidence>
<keyword evidence="2" id="KW-1185">Reference proteome</keyword>
<reference evidence="1" key="1">
    <citation type="submission" date="2023-11" db="EMBL/GenBank/DDBJ databases">
        <title>Gracilibacillus pellucida a moderately halophilic bacterium isolated from saline soil in Xinjiang province.</title>
        <authorList>
            <person name="Zhang Z."/>
            <person name="Tan F."/>
            <person name="Wang Y."/>
            <person name="Xia M."/>
        </authorList>
    </citation>
    <scope>NUCLEOTIDE SEQUENCE</scope>
    <source>
        <strain evidence="1">S3-1-1</strain>
    </source>
</reference>
<protein>
    <submittedName>
        <fullName evidence="1">DNA-binding protein</fullName>
    </submittedName>
</protein>
<proteinExistence type="predicted"/>
<organism evidence="1 2">
    <name type="scientific">Gracilibacillus pellucidus</name>
    <dbReference type="NCBI Taxonomy" id="3095368"/>
    <lineage>
        <taxon>Bacteria</taxon>
        <taxon>Bacillati</taxon>
        <taxon>Bacillota</taxon>
        <taxon>Bacilli</taxon>
        <taxon>Bacillales</taxon>
        <taxon>Bacillaceae</taxon>
        <taxon>Gracilibacillus</taxon>
    </lineage>
</organism>
<accession>A0ACC6M1Q2</accession>
<comment type="caution">
    <text evidence="1">The sequence shown here is derived from an EMBL/GenBank/DDBJ whole genome shotgun (WGS) entry which is preliminary data.</text>
</comment>
<name>A0ACC6M1Q2_9BACI</name>
<dbReference type="Proteomes" id="UP001277972">
    <property type="component" value="Unassembled WGS sequence"/>
</dbReference>
<sequence>MIGVLIASLIAMILYVIGLIVTVSISSLNTSRIMKHGLIIFVIGYVLTAIIFYFVMPAITVPNMLIANLIIAVVLLPLLLYAVQPGEKVETRVVTPLVLVLGAAVIGVIVITILSFTTLQQAHQSISIQEEAEAKPLSKDETPITVAPEFARNKIQKAMSVVPNPQFYDLGKLQVQKVNDEIVYIAPVEFADFWKFVRGKETAGYFKISATNVNAQPEFHEEPMQYTNSSYFHKYIQRVIYNKYPQYIQSGVAQVEVDDDGKPWYVQTVYRPVHVTNRPNVDAIKVVVIDPQNGDMQMFDTKEAPDFIQGSVSSEMATLENDYFGKYVHGWLNSVFGKRDVKIPNESGTESGVTPMFNEEGEMFYFTDMTSPKENIDSALGYTLVNARTGELTYYGGEKNNGIMDSEGAKQIVNKEFPEKKWEGYMPVLYNVDGNPTWVVNVLDPNGLHKQYAYIKANDSDFVVFGDTASETLDAYRMALLQDPSNVGATDDAVTEQVTGEVERVLVTSSDQGQIVQFLLTDDPTIYTVNASKAPLAIFLKQGDHIQADVQILDNGTATVEKIDIEELTE</sequence>
<evidence type="ECO:0000313" key="1">
    <source>
        <dbReference type="EMBL" id="MDX8044807.1"/>
    </source>
</evidence>
<gene>
    <name evidence="1" type="ORF">SH601_02310</name>
</gene>